<keyword evidence="5" id="KW-0862">Zinc</keyword>
<reference evidence="9" key="1">
    <citation type="journal article" date="2021" name="PeerJ">
        <title>Extensive microbial diversity within the chicken gut microbiome revealed by metagenomics and culture.</title>
        <authorList>
            <person name="Gilroy R."/>
            <person name="Ravi A."/>
            <person name="Getino M."/>
            <person name="Pursley I."/>
            <person name="Horton D.L."/>
            <person name="Alikhan N.F."/>
            <person name="Baker D."/>
            <person name="Gharbi K."/>
            <person name="Hall N."/>
            <person name="Watson M."/>
            <person name="Adriaenssens E.M."/>
            <person name="Foster-Nyarko E."/>
            <person name="Jarju S."/>
            <person name="Secka A."/>
            <person name="Antonio M."/>
            <person name="Oren A."/>
            <person name="Chaudhuri R.R."/>
            <person name="La Ragione R."/>
            <person name="Hildebrand F."/>
            <person name="Pallen M.J."/>
        </authorList>
    </citation>
    <scope>NUCLEOTIDE SEQUENCE</scope>
    <source>
        <strain evidence="9">ChiSjej5B23-2810</strain>
    </source>
</reference>
<proteinExistence type="inferred from homology"/>
<evidence type="ECO:0000256" key="2">
    <source>
        <dbReference type="ARBA" id="ARBA00006939"/>
    </source>
</evidence>
<keyword evidence="3" id="KW-1003">Cell membrane</keyword>
<accession>A0A9D2T3H7</accession>
<keyword evidence="6 8" id="KW-1133">Transmembrane helix</keyword>
<evidence type="ECO:0000256" key="4">
    <source>
        <dbReference type="ARBA" id="ARBA00022692"/>
    </source>
</evidence>
<sequence>MTAQIAWGLLIPFLGTSLGAGCVFFLRRQLRRSVQRVLSGFAAGVMVAASVWSLLIPALEEAEAAGLGVWAFVPAAGGFWVGVLFLLLLDHLIPHLHQNASRPEGPPARLPRLTMMMLAVTLHNIPEGMAVGVVYAGMLTGGADISAAGALALSLGIAIQNFPEGAIVSLPLRAEGGSRPRAFAGGVASGVVEPLAAAVTLLAAELVVPALPWLLAFAAGAMLYVVVEELIPEMAEGEHSDAGPLAFALGFTIMMMLDVALG</sequence>
<comment type="caution">
    <text evidence="9">The sequence shown here is derived from an EMBL/GenBank/DDBJ whole genome shotgun (WGS) entry which is preliminary data.</text>
</comment>
<evidence type="ECO:0000256" key="5">
    <source>
        <dbReference type="ARBA" id="ARBA00022833"/>
    </source>
</evidence>
<comment type="similarity">
    <text evidence="2">Belongs to the ZIP transporter (TC 2.A.5) family.</text>
</comment>
<evidence type="ECO:0000256" key="7">
    <source>
        <dbReference type="ARBA" id="ARBA00023136"/>
    </source>
</evidence>
<evidence type="ECO:0000256" key="1">
    <source>
        <dbReference type="ARBA" id="ARBA00004651"/>
    </source>
</evidence>
<dbReference type="GO" id="GO:0005886">
    <property type="term" value="C:plasma membrane"/>
    <property type="evidence" value="ECO:0007669"/>
    <property type="project" value="UniProtKB-SubCell"/>
</dbReference>
<dbReference type="EMBL" id="DWWN01000043">
    <property type="protein sequence ID" value="HJC45763.1"/>
    <property type="molecule type" value="Genomic_DNA"/>
</dbReference>
<keyword evidence="7 8" id="KW-0472">Membrane</keyword>
<keyword evidence="4 8" id="KW-0812">Transmembrane</keyword>
<dbReference type="AlphaFoldDB" id="A0A9D2T3H7"/>
<dbReference type="GO" id="GO:0005385">
    <property type="term" value="F:zinc ion transmembrane transporter activity"/>
    <property type="evidence" value="ECO:0007669"/>
    <property type="project" value="TreeGrafter"/>
</dbReference>
<gene>
    <name evidence="9" type="ORF">H9703_06495</name>
</gene>
<protein>
    <submittedName>
        <fullName evidence="9">ZIP family metal transporter</fullName>
    </submittedName>
</protein>
<comment type="subcellular location">
    <subcellularLocation>
        <location evidence="1">Cell membrane</location>
        <topology evidence="1">Multi-pass membrane protein</topology>
    </subcellularLocation>
</comment>
<feature type="transmembrane region" description="Helical" evidence="8">
    <location>
        <begin position="38"/>
        <end position="59"/>
    </location>
</feature>
<evidence type="ECO:0000313" key="10">
    <source>
        <dbReference type="Proteomes" id="UP000823906"/>
    </source>
</evidence>
<feature type="transmembrane region" description="Helical" evidence="8">
    <location>
        <begin position="210"/>
        <end position="231"/>
    </location>
</feature>
<dbReference type="Pfam" id="PF02535">
    <property type="entry name" value="Zip"/>
    <property type="match status" value="1"/>
</dbReference>
<feature type="transmembrane region" description="Helical" evidence="8">
    <location>
        <begin position="6"/>
        <end position="26"/>
    </location>
</feature>
<organism evidence="9 10">
    <name type="scientific">Candidatus Faecalibacterium faecigallinarum</name>
    <dbReference type="NCBI Taxonomy" id="2838577"/>
    <lineage>
        <taxon>Bacteria</taxon>
        <taxon>Bacillati</taxon>
        <taxon>Bacillota</taxon>
        <taxon>Clostridia</taxon>
        <taxon>Eubacteriales</taxon>
        <taxon>Oscillospiraceae</taxon>
        <taxon>Faecalibacterium</taxon>
    </lineage>
</organism>
<feature type="transmembrane region" description="Helical" evidence="8">
    <location>
        <begin position="71"/>
        <end position="93"/>
    </location>
</feature>
<dbReference type="Proteomes" id="UP000823906">
    <property type="component" value="Unassembled WGS sequence"/>
</dbReference>
<feature type="transmembrane region" description="Helical" evidence="8">
    <location>
        <begin position="243"/>
        <end position="261"/>
    </location>
</feature>
<dbReference type="PANTHER" id="PTHR11040">
    <property type="entry name" value="ZINC/IRON TRANSPORTER"/>
    <property type="match status" value="1"/>
</dbReference>
<evidence type="ECO:0000313" key="9">
    <source>
        <dbReference type="EMBL" id="HJC45763.1"/>
    </source>
</evidence>
<reference evidence="9" key="2">
    <citation type="submission" date="2021-04" db="EMBL/GenBank/DDBJ databases">
        <authorList>
            <person name="Gilroy R."/>
        </authorList>
    </citation>
    <scope>NUCLEOTIDE SEQUENCE</scope>
    <source>
        <strain evidence="9">ChiSjej5B23-2810</strain>
    </source>
</reference>
<evidence type="ECO:0000256" key="6">
    <source>
        <dbReference type="ARBA" id="ARBA00022989"/>
    </source>
</evidence>
<name>A0A9D2T3H7_9FIRM</name>
<evidence type="ECO:0000256" key="3">
    <source>
        <dbReference type="ARBA" id="ARBA00022475"/>
    </source>
</evidence>
<dbReference type="PANTHER" id="PTHR11040:SF211">
    <property type="entry name" value="ZINC TRANSPORTER ZIP11"/>
    <property type="match status" value="1"/>
</dbReference>
<dbReference type="InterPro" id="IPR003689">
    <property type="entry name" value="ZIP"/>
</dbReference>
<evidence type="ECO:0000256" key="8">
    <source>
        <dbReference type="SAM" id="Phobius"/>
    </source>
</evidence>